<dbReference type="InterPro" id="IPR045652">
    <property type="entry name" value="DUF6397"/>
</dbReference>
<dbReference type="Pfam" id="PF19934">
    <property type="entry name" value="DUF6397"/>
    <property type="match status" value="1"/>
</dbReference>
<dbReference type="RefSeq" id="WP_145768348.1">
    <property type="nucleotide sequence ID" value="NZ_VIWW01000003.1"/>
</dbReference>
<feature type="compositionally biased region" description="Basic and acidic residues" evidence="1">
    <location>
        <begin position="377"/>
        <end position="386"/>
    </location>
</feature>
<dbReference type="Proteomes" id="UP000318186">
    <property type="component" value="Unassembled WGS sequence"/>
</dbReference>
<sequence length="386" mass="42603">MPVTDAVRTSGAPTVAVSRAAAELVLKRGEFELAVHLGIVRVEAQRSGGRPRVRQEEIDRLRSEDGFPEALRERVRTVGTAEGARLLGISPGRFTRLARAGCVTPVAFYLNRYRVVVWLYLAQELGGFAARSPELLVGNSPAWMRSRLDSGMDCRPRNWRSRRIERLLTRTEDPWARAAIAAQALDPAQLAEVVDDPYERAHFARVRPEPVFGQRGPSATGQAMCRLMHADEPDEILWRRVNLIMELDSAREHRQAPRPGDEQRPRRKELGRPRVSAEAVELTDPVGPAESVKPVEPAEAVQLAGPVASADDLAEPAEPVEQGGPVGLLARLGLRRVRRSRRPRAHDVHRAATRAARSAGHRPPGTRRPLAGPRGGSVREDASNRK</sequence>
<gene>
    <name evidence="2" type="ORF">FHX80_13237</name>
</gene>
<feature type="region of interest" description="Disordered" evidence="1">
    <location>
        <begin position="250"/>
        <end position="296"/>
    </location>
</feature>
<comment type="caution">
    <text evidence="2">The sequence shown here is derived from an EMBL/GenBank/DDBJ whole genome shotgun (WGS) entry which is preliminary data.</text>
</comment>
<dbReference type="EMBL" id="VIWW01000003">
    <property type="protein sequence ID" value="TWF90821.1"/>
    <property type="molecule type" value="Genomic_DNA"/>
</dbReference>
<feature type="region of interest" description="Disordered" evidence="1">
    <location>
        <begin position="339"/>
        <end position="386"/>
    </location>
</feature>
<evidence type="ECO:0000256" key="1">
    <source>
        <dbReference type="SAM" id="MobiDB-lite"/>
    </source>
</evidence>
<evidence type="ECO:0000313" key="2">
    <source>
        <dbReference type="EMBL" id="TWF90821.1"/>
    </source>
</evidence>
<proteinExistence type="predicted"/>
<protein>
    <submittedName>
        <fullName evidence="2">Uncharacterized protein</fullName>
    </submittedName>
</protein>
<dbReference type="OrthoDB" id="4335318at2"/>
<organism evidence="2 3">
    <name type="scientific">Streptomyces brevispora</name>
    <dbReference type="NCBI Taxonomy" id="887462"/>
    <lineage>
        <taxon>Bacteria</taxon>
        <taxon>Bacillati</taxon>
        <taxon>Actinomycetota</taxon>
        <taxon>Actinomycetes</taxon>
        <taxon>Kitasatosporales</taxon>
        <taxon>Streptomycetaceae</taxon>
        <taxon>Streptomyces</taxon>
    </lineage>
</organism>
<dbReference type="AlphaFoldDB" id="A0A561TUN4"/>
<reference evidence="2 3" key="1">
    <citation type="submission" date="2019-06" db="EMBL/GenBank/DDBJ databases">
        <title>Sequencing the genomes of 1000 actinobacteria strains.</title>
        <authorList>
            <person name="Klenk H.-P."/>
        </authorList>
    </citation>
    <scope>NUCLEOTIDE SEQUENCE [LARGE SCALE GENOMIC DNA]</scope>
    <source>
        <strain evidence="2 3">DSM 42059</strain>
    </source>
</reference>
<accession>A0A561TUN4</accession>
<feature type="compositionally biased region" description="Basic and acidic residues" evidence="1">
    <location>
        <begin position="250"/>
        <end position="272"/>
    </location>
</feature>
<evidence type="ECO:0000313" key="3">
    <source>
        <dbReference type="Proteomes" id="UP000318186"/>
    </source>
</evidence>
<name>A0A561TUN4_9ACTN</name>